<protein>
    <recommendedName>
        <fullName evidence="1">Aminoglycoside phosphotransferase domain-containing protein</fullName>
    </recommendedName>
</protein>
<dbReference type="RefSeq" id="WP_345134047.1">
    <property type="nucleotide sequence ID" value="NZ_BAABAT010000026.1"/>
</dbReference>
<dbReference type="Pfam" id="PF01636">
    <property type="entry name" value="APH"/>
    <property type="match status" value="1"/>
</dbReference>
<dbReference type="Proteomes" id="UP001500620">
    <property type="component" value="Unassembled WGS sequence"/>
</dbReference>
<reference evidence="3" key="1">
    <citation type="journal article" date="2019" name="Int. J. Syst. Evol. Microbiol.">
        <title>The Global Catalogue of Microorganisms (GCM) 10K type strain sequencing project: providing services to taxonomists for standard genome sequencing and annotation.</title>
        <authorList>
            <consortium name="The Broad Institute Genomics Platform"/>
            <consortium name="The Broad Institute Genome Sequencing Center for Infectious Disease"/>
            <person name="Wu L."/>
            <person name="Ma J."/>
        </authorList>
    </citation>
    <scope>NUCLEOTIDE SEQUENCE [LARGE SCALE GENOMIC DNA]</scope>
    <source>
        <strain evidence="3">JCM 17441</strain>
    </source>
</reference>
<comment type="caution">
    <text evidence="2">The sequence shown here is derived from an EMBL/GenBank/DDBJ whole genome shotgun (WGS) entry which is preliminary data.</text>
</comment>
<organism evidence="2 3">
    <name type="scientific">Dactylosporangium darangshiense</name>
    <dbReference type="NCBI Taxonomy" id="579108"/>
    <lineage>
        <taxon>Bacteria</taxon>
        <taxon>Bacillati</taxon>
        <taxon>Actinomycetota</taxon>
        <taxon>Actinomycetes</taxon>
        <taxon>Micromonosporales</taxon>
        <taxon>Micromonosporaceae</taxon>
        <taxon>Dactylosporangium</taxon>
    </lineage>
</organism>
<proteinExistence type="predicted"/>
<gene>
    <name evidence="2" type="ORF">GCM10022255_072500</name>
</gene>
<sequence>MRTVTLVLVDASGTVLGALPPFTVELPWWPEVEDVVAGARERFGVDVAVLRLLHADRPHPHGGAVTYLAQLDGAAPALEPVEFEPAPHPRRAPYAEVGGPAASIRWALGEMRALGLGTAKSVVQRKTWNLSALWRLEATGGPLWLKHLPPFLRAESEVLAWLGAVAPGAAPRLLAADGTGRQLLGHLHGDDGFGSPAADRFAMVDLLHGLQRRALDDLPLLAGRGVQDRRGDRLRQQIVVAAEPWLGEIFGLDALVAGLADRMARVAGHGLPDTLVHGDFHPGNVRFSASVPPAVLDWGDAFLGNPAFDILELCGGLEPHEAEPLVAHWAALWRRIAPRSEPEAAVELLRPVAPMLSAVIYAGFVHNIEPSEWPYHTEDVPTCLRSAVSLG</sequence>
<name>A0ABP8DJ66_9ACTN</name>
<evidence type="ECO:0000313" key="3">
    <source>
        <dbReference type="Proteomes" id="UP001500620"/>
    </source>
</evidence>
<dbReference type="EMBL" id="BAABAT010000026">
    <property type="protein sequence ID" value="GAA4257080.1"/>
    <property type="molecule type" value="Genomic_DNA"/>
</dbReference>
<dbReference type="InterPro" id="IPR011009">
    <property type="entry name" value="Kinase-like_dom_sf"/>
</dbReference>
<evidence type="ECO:0000259" key="1">
    <source>
        <dbReference type="Pfam" id="PF01636"/>
    </source>
</evidence>
<keyword evidence="3" id="KW-1185">Reference proteome</keyword>
<accession>A0ABP8DJ66</accession>
<dbReference type="Gene3D" id="3.90.1200.10">
    <property type="match status" value="1"/>
</dbReference>
<dbReference type="SUPFAM" id="SSF56112">
    <property type="entry name" value="Protein kinase-like (PK-like)"/>
    <property type="match status" value="1"/>
</dbReference>
<evidence type="ECO:0000313" key="2">
    <source>
        <dbReference type="EMBL" id="GAA4257080.1"/>
    </source>
</evidence>
<dbReference type="InterPro" id="IPR002575">
    <property type="entry name" value="Aminoglycoside_PTrfase"/>
</dbReference>
<feature type="domain" description="Aminoglycoside phosphotransferase" evidence="1">
    <location>
        <begin position="134"/>
        <end position="337"/>
    </location>
</feature>